<dbReference type="Proteomes" id="UP000704762">
    <property type="component" value="Unassembled WGS sequence"/>
</dbReference>
<organism evidence="1 2">
    <name type="scientific">Microlunatus panaciterrae</name>
    <dbReference type="NCBI Taxonomy" id="400768"/>
    <lineage>
        <taxon>Bacteria</taxon>
        <taxon>Bacillati</taxon>
        <taxon>Actinomycetota</taxon>
        <taxon>Actinomycetes</taxon>
        <taxon>Propionibacteriales</taxon>
        <taxon>Propionibacteriaceae</taxon>
        <taxon>Microlunatus</taxon>
    </lineage>
</organism>
<evidence type="ECO:0000313" key="2">
    <source>
        <dbReference type="Proteomes" id="UP000704762"/>
    </source>
</evidence>
<dbReference type="EMBL" id="JAFBCF010000001">
    <property type="protein sequence ID" value="MBM7798805.1"/>
    <property type="molecule type" value="Genomic_DNA"/>
</dbReference>
<evidence type="ECO:0008006" key="3">
    <source>
        <dbReference type="Google" id="ProtNLM"/>
    </source>
</evidence>
<dbReference type="Gene3D" id="1.50.10.20">
    <property type="match status" value="1"/>
</dbReference>
<accession>A0ABS2RIH9</accession>
<dbReference type="InterPro" id="IPR008928">
    <property type="entry name" value="6-hairpin_glycosidase_sf"/>
</dbReference>
<evidence type="ECO:0000313" key="1">
    <source>
        <dbReference type="EMBL" id="MBM7798805.1"/>
    </source>
</evidence>
<gene>
    <name evidence="1" type="ORF">JOE57_001726</name>
</gene>
<dbReference type="InterPro" id="IPR006311">
    <property type="entry name" value="TAT_signal"/>
</dbReference>
<dbReference type="RefSeq" id="WP_204917304.1">
    <property type="nucleotide sequence ID" value="NZ_BAAAQP010000002.1"/>
</dbReference>
<comment type="caution">
    <text evidence="1">The sequence shown here is derived from an EMBL/GenBank/DDBJ whole genome shotgun (WGS) entry which is preliminary data.</text>
</comment>
<keyword evidence="2" id="KW-1185">Reference proteome</keyword>
<proteinExistence type="predicted"/>
<dbReference type="PROSITE" id="PS51318">
    <property type="entry name" value="TAT"/>
    <property type="match status" value="1"/>
</dbReference>
<dbReference type="SUPFAM" id="SSF48208">
    <property type="entry name" value="Six-hairpin glycosidases"/>
    <property type="match status" value="1"/>
</dbReference>
<protein>
    <recommendedName>
        <fullName evidence="3">Tat pathway signal sequence domain protein</fullName>
    </recommendedName>
</protein>
<reference evidence="1 2" key="1">
    <citation type="submission" date="2021-01" db="EMBL/GenBank/DDBJ databases">
        <title>Sequencing the genomes of 1000 actinobacteria strains.</title>
        <authorList>
            <person name="Klenk H.-P."/>
        </authorList>
    </citation>
    <scope>NUCLEOTIDE SEQUENCE [LARGE SCALE GENOMIC DNA]</scope>
    <source>
        <strain evidence="1 2">DSM 18662</strain>
    </source>
</reference>
<name>A0ABS2RIH9_9ACTN</name>
<sequence>MIQPNTGRPESGVSRRALLGGGAAAAVALPLTALGAVPAQADGRPRRGRDSSVRDATRFLQQVTDAYRGSGPRLAQSYQDASGLTDIAFVYDNAVTAIALLALGDDRRARAIGDALLYAQAHDPEFSDHRLRQAYHADGFTDAGGMAVSGSQYGLVGTAVGDMAWSGIALAQLARKTRDNRYAQGALWIGQWIYDNAYAESGLGGYTFGTTAGLAEHRSTEHNIDTYAFFRLLASLTGDRRWQDRAAHAWSFVTAMWNPEAEFFWTGSDDGVTINRAAAQLPEDVQTWSWLAAGDKRYAAALDWAAGNLATTDTPLRTNSALTGNYSVSGIGFGSGSLLTDPTRNIGGQSYNPRPDVAAVWFEGTAHLALALAQRKGAGDAAAADSLLHQLRSAQDRLGAGQKFGGTAAVPGGLVAASSPLDTGFGFGYYPNLHTAATSWYLLAAIGANPYRYL</sequence>